<protein>
    <submittedName>
        <fullName evidence="9">Undecaprenyl-phosphate glucose phosphotransferase</fullName>
    </submittedName>
</protein>
<comment type="subcellular location">
    <subcellularLocation>
        <location evidence="1">Membrane</location>
        <topology evidence="1">Multi-pass membrane protein</topology>
    </subcellularLocation>
</comment>
<feature type="transmembrane region" description="Helical" evidence="7">
    <location>
        <begin position="270"/>
        <end position="294"/>
    </location>
</feature>
<comment type="similarity">
    <text evidence="2">Belongs to the bacterial sugar transferase family.</text>
</comment>
<gene>
    <name evidence="9" type="ORF">DEH80_08505</name>
</gene>
<evidence type="ECO:0000256" key="6">
    <source>
        <dbReference type="ARBA" id="ARBA00023136"/>
    </source>
</evidence>
<keyword evidence="6 7" id="KW-0472">Membrane</keyword>
<evidence type="ECO:0000256" key="3">
    <source>
        <dbReference type="ARBA" id="ARBA00022679"/>
    </source>
</evidence>
<organism evidence="9 10">
    <name type="scientific">Abyssibacter profundi</name>
    <dbReference type="NCBI Taxonomy" id="2182787"/>
    <lineage>
        <taxon>Bacteria</taxon>
        <taxon>Pseudomonadati</taxon>
        <taxon>Pseudomonadota</taxon>
        <taxon>Gammaproteobacteria</taxon>
        <taxon>Chromatiales</taxon>
        <taxon>Oceanococcaceae</taxon>
        <taxon>Abyssibacter</taxon>
    </lineage>
</organism>
<dbReference type="NCBIfam" id="TIGR03025">
    <property type="entry name" value="EPS_sugtrans"/>
    <property type="match status" value="1"/>
</dbReference>
<dbReference type="OrthoDB" id="9808602at2"/>
<feature type="transmembrane region" description="Helical" evidence="7">
    <location>
        <begin position="12"/>
        <end position="33"/>
    </location>
</feature>
<keyword evidence="10" id="KW-1185">Reference proteome</keyword>
<evidence type="ECO:0000256" key="4">
    <source>
        <dbReference type="ARBA" id="ARBA00022692"/>
    </source>
</evidence>
<dbReference type="GO" id="GO:0009242">
    <property type="term" value="P:colanic acid biosynthetic process"/>
    <property type="evidence" value="ECO:0007669"/>
    <property type="project" value="TreeGrafter"/>
</dbReference>
<dbReference type="PANTHER" id="PTHR30576:SF21">
    <property type="entry name" value="UDP-GLUCOSE:UNDECAPRENYL-PHOSPHATE GLUCOSE-1-PHOSPHATE TRANSFERASE"/>
    <property type="match status" value="1"/>
</dbReference>
<dbReference type="GO" id="GO:0016020">
    <property type="term" value="C:membrane"/>
    <property type="evidence" value="ECO:0007669"/>
    <property type="project" value="UniProtKB-SubCell"/>
</dbReference>
<dbReference type="EMBL" id="QEQK01000006">
    <property type="protein sequence ID" value="PWN56295.1"/>
    <property type="molecule type" value="Genomic_DNA"/>
</dbReference>
<dbReference type="RefSeq" id="WP_109720066.1">
    <property type="nucleotide sequence ID" value="NZ_QEQK01000006.1"/>
</dbReference>
<evidence type="ECO:0000256" key="2">
    <source>
        <dbReference type="ARBA" id="ARBA00006464"/>
    </source>
</evidence>
<evidence type="ECO:0000259" key="8">
    <source>
        <dbReference type="Pfam" id="PF02397"/>
    </source>
</evidence>
<dbReference type="PROSITE" id="PS51257">
    <property type="entry name" value="PROKAR_LIPOPROTEIN"/>
    <property type="match status" value="1"/>
</dbReference>
<evidence type="ECO:0000256" key="5">
    <source>
        <dbReference type="ARBA" id="ARBA00022989"/>
    </source>
</evidence>
<dbReference type="Proteomes" id="UP000251800">
    <property type="component" value="Unassembled WGS sequence"/>
</dbReference>
<evidence type="ECO:0000256" key="7">
    <source>
        <dbReference type="SAM" id="Phobius"/>
    </source>
</evidence>
<dbReference type="Pfam" id="PF02397">
    <property type="entry name" value="Bac_transf"/>
    <property type="match status" value="1"/>
</dbReference>
<comment type="caution">
    <text evidence="9">The sequence shown here is derived from an EMBL/GenBank/DDBJ whole genome shotgun (WGS) entry which is preliminary data.</text>
</comment>
<evidence type="ECO:0000313" key="10">
    <source>
        <dbReference type="Proteomes" id="UP000251800"/>
    </source>
</evidence>
<proteinExistence type="inferred from homology"/>
<sequence length="458" mass="51476">MAQRSTRAGVLNGLSYALIIYGVMMLACNAFQIRFGGLYQAAALFSGMTSTFLMRGISLTIPWQLGRPGSVGTRLLWLWLAVVMALILVGFFAELGSDLSRRVLAAWIIGVPIAFIAVHVVIRYGLLRLFPGIARNRSAVILFVNDAARNLLSKAPAAGYNLIGYFEDREPSRTGGPLADLQHLGSVSSAANYVREQGVEVVFICLPEGAFERGIALINELGDTTASVFYVPDWYIFNMMSAQFYDIQGVPVLEVIETPFYGVDGMLKRLFDIVFASVVLVLSIPLMIAIAVAVKLDSRGPIIFKQFRYGLNGERFYVHKFRSMTVMEEGEQVEQVSRADPRVTRVGRFLRRTSLDEWPQFWTVLKGDMSIVGPRPHAVAHNEFYRRAIQGYMTRHKVKPGVTGWAQVNGYRGETQTLDRMEKRIEYDLEYIREWSPLLDVRIILMTALMISRDENAF</sequence>
<dbReference type="InterPro" id="IPR003362">
    <property type="entry name" value="Bact_transf"/>
</dbReference>
<dbReference type="Gene3D" id="3.40.50.720">
    <property type="entry name" value="NAD(P)-binding Rossmann-like Domain"/>
    <property type="match status" value="1"/>
</dbReference>
<dbReference type="InterPro" id="IPR017475">
    <property type="entry name" value="EPS_sugar_tfrase"/>
</dbReference>
<dbReference type="Pfam" id="PF13727">
    <property type="entry name" value="CoA_binding_3"/>
    <property type="match status" value="1"/>
</dbReference>
<dbReference type="InterPro" id="IPR017473">
    <property type="entry name" value="Undecaprenyl-P_gluc_Ptfrase"/>
</dbReference>
<feature type="transmembrane region" description="Helical" evidence="7">
    <location>
        <begin position="105"/>
        <end position="127"/>
    </location>
</feature>
<feature type="transmembrane region" description="Helical" evidence="7">
    <location>
        <begin position="39"/>
        <end position="63"/>
    </location>
</feature>
<keyword evidence="3 9" id="KW-0808">Transferase</keyword>
<feature type="domain" description="Bacterial sugar transferase" evidence="8">
    <location>
        <begin position="268"/>
        <end position="450"/>
    </location>
</feature>
<evidence type="ECO:0000313" key="9">
    <source>
        <dbReference type="EMBL" id="PWN56295.1"/>
    </source>
</evidence>
<evidence type="ECO:0000256" key="1">
    <source>
        <dbReference type="ARBA" id="ARBA00004141"/>
    </source>
</evidence>
<feature type="transmembrane region" description="Helical" evidence="7">
    <location>
        <begin position="75"/>
        <end position="93"/>
    </location>
</feature>
<name>A0A363ULI9_9GAMM</name>
<dbReference type="PANTHER" id="PTHR30576">
    <property type="entry name" value="COLANIC BIOSYNTHESIS UDP-GLUCOSE LIPID CARRIER TRANSFERASE"/>
    <property type="match status" value="1"/>
</dbReference>
<dbReference type="GO" id="GO:0089702">
    <property type="term" value="F:undecaprenyl-phosphate glucose phosphotransferase activity"/>
    <property type="evidence" value="ECO:0007669"/>
    <property type="project" value="TreeGrafter"/>
</dbReference>
<accession>A0A363ULI9</accession>
<keyword evidence="4 7" id="KW-0812">Transmembrane</keyword>
<dbReference type="NCBIfam" id="TIGR03023">
    <property type="entry name" value="WcaJ_sugtrans"/>
    <property type="match status" value="1"/>
</dbReference>
<keyword evidence="5 7" id="KW-1133">Transmembrane helix</keyword>
<reference evidence="9 10" key="1">
    <citation type="submission" date="2018-05" db="EMBL/GenBank/DDBJ databases">
        <title>Abyssibacter profundi OUC007T gen. nov., sp. nov, a marine bacterium isolated from seawater of the Mariana Trench.</title>
        <authorList>
            <person name="Zhou S."/>
        </authorList>
    </citation>
    <scope>NUCLEOTIDE SEQUENCE [LARGE SCALE GENOMIC DNA]</scope>
    <source>
        <strain evidence="9 10">OUC007</strain>
    </source>
</reference>
<dbReference type="AlphaFoldDB" id="A0A363ULI9"/>